<evidence type="ECO:0000313" key="7">
    <source>
        <dbReference type="EMBL" id="TDK68228.1"/>
    </source>
</evidence>
<comment type="similarity">
    <text evidence="1">Belongs to the leucine-binding protein family.</text>
</comment>
<keyword evidence="3 5" id="KW-0732">Signal</keyword>
<keyword evidence="2" id="KW-0813">Transport</keyword>
<keyword evidence="8" id="KW-1185">Reference proteome</keyword>
<keyword evidence="4" id="KW-0029">Amino-acid transport</keyword>
<dbReference type="CDD" id="cd19978">
    <property type="entry name" value="PBP1_ABC_ligand_binding-like"/>
    <property type="match status" value="1"/>
</dbReference>
<evidence type="ECO:0000256" key="2">
    <source>
        <dbReference type="ARBA" id="ARBA00022448"/>
    </source>
</evidence>
<evidence type="ECO:0000256" key="1">
    <source>
        <dbReference type="ARBA" id="ARBA00010062"/>
    </source>
</evidence>
<proteinExistence type="inferred from homology"/>
<gene>
    <name evidence="7" type="ORF">E2I14_01390</name>
</gene>
<dbReference type="EMBL" id="SMYL01000001">
    <property type="protein sequence ID" value="TDK68228.1"/>
    <property type="molecule type" value="Genomic_DNA"/>
</dbReference>
<dbReference type="AlphaFoldDB" id="A0A4R5W590"/>
<dbReference type="Proteomes" id="UP000294829">
    <property type="component" value="Unassembled WGS sequence"/>
</dbReference>
<feature type="signal peptide" evidence="5">
    <location>
        <begin position="1"/>
        <end position="34"/>
    </location>
</feature>
<dbReference type="Gene3D" id="3.40.50.2300">
    <property type="match status" value="2"/>
</dbReference>
<dbReference type="PRINTS" id="PR00337">
    <property type="entry name" value="LEUILEVALBP"/>
</dbReference>
<dbReference type="GO" id="GO:0006865">
    <property type="term" value="P:amino acid transport"/>
    <property type="evidence" value="ECO:0007669"/>
    <property type="project" value="UniProtKB-KW"/>
</dbReference>
<dbReference type="PANTHER" id="PTHR47235">
    <property type="entry name" value="BLR6548 PROTEIN"/>
    <property type="match status" value="1"/>
</dbReference>
<feature type="chain" id="PRO_5020920988" evidence="5">
    <location>
        <begin position="35"/>
        <end position="384"/>
    </location>
</feature>
<dbReference type="InterPro" id="IPR000709">
    <property type="entry name" value="Leu_Ile_Val-bd"/>
</dbReference>
<dbReference type="InterPro" id="IPR028081">
    <property type="entry name" value="Leu-bd"/>
</dbReference>
<name>A0A4R5W590_9BURK</name>
<reference evidence="7 8" key="1">
    <citation type="submission" date="2019-03" db="EMBL/GenBank/DDBJ databases">
        <title>Sapientia aquatica gen. nov., sp. nov., isolated from a crater lake.</title>
        <authorList>
            <person name="Felfoldi T."/>
            <person name="Szabo A."/>
            <person name="Toth E."/>
            <person name="Schumann P."/>
            <person name="Keki Z."/>
            <person name="Marialigeti K."/>
            <person name="Mathe I."/>
        </authorList>
    </citation>
    <scope>NUCLEOTIDE SEQUENCE [LARGE SCALE GENOMIC DNA]</scope>
    <source>
        <strain evidence="7 8">SA-152</strain>
    </source>
</reference>
<dbReference type="PANTHER" id="PTHR47235:SF1">
    <property type="entry name" value="BLR6548 PROTEIN"/>
    <property type="match status" value="1"/>
</dbReference>
<accession>A0A4R5W590</accession>
<dbReference type="InterPro" id="IPR028082">
    <property type="entry name" value="Peripla_BP_I"/>
</dbReference>
<evidence type="ECO:0000259" key="6">
    <source>
        <dbReference type="Pfam" id="PF13458"/>
    </source>
</evidence>
<organism evidence="7 8">
    <name type="scientific">Sapientia aquatica</name>
    <dbReference type="NCBI Taxonomy" id="1549640"/>
    <lineage>
        <taxon>Bacteria</taxon>
        <taxon>Pseudomonadati</taxon>
        <taxon>Pseudomonadota</taxon>
        <taxon>Betaproteobacteria</taxon>
        <taxon>Burkholderiales</taxon>
        <taxon>Oxalobacteraceae</taxon>
        <taxon>Sapientia</taxon>
    </lineage>
</organism>
<evidence type="ECO:0000256" key="4">
    <source>
        <dbReference type="ARBA" id="ARBA00022970"/>
    </source>
</evidence>
<evidence type="ECO:0000256" key="5">
    <source>
        <dbReference type="SAM" id="SignalP"/>
    </source>
</evidence>
<feature type="domain" description="Leucine-binding protein" evidence="6">
    <location>
        <begin position="37"/>
        <end position="366"/>
    </location>
</feature>
<sequence length="384" mass="40599">MNKWSLRLAGLLTSSPLKLAAALLALAAPLASLAAEPIVLGQSAALTGPASMLGTEMARGMNAYFNQVNERGGVNGRPIKLITLDDGYEPERTIQNTQKLITENKVVALVGYVGTPTSVAALPTIKTAGLPFIGPYTGADSLRDGKYENAFNIRASYNDEALTIAKEVDGMGLRTMGIVYQKDAFGEAGLRAMQAALAKHPGIKVIWTETVERNSTNVDAALAKIATNHVDTVFVVSAYKTESELLIKARKAGFVGIFTTLSFVGTEPLAQLAGVAARGVVVPAVMPSPHTEPTTLSAEYRRAMAANNSNPSFSYASIEGYVAAKVTVEAIKRINGKVNADSINAALHGMRLDLGGFVVDFTRSNNASQWVETTIIGANGKISR</sequence>
<dbReference type="SUPFAM" id="SSF53822">
    <property type="entry name" value="Periplasmic binding protein-like I"/>
    <property type="match status" value="1"/>
</dbReference>
<evidence type="ECO:0000256" key="3">
    <source>
        <dbReference type="ARBA" id="ARBA00022729"/>
    </source>
</evidence>
<comment type="caution">
    <text evidence="7">The sequence shown here is derived from an EMBL/GenBank/DDBJ whole genome shotgun (WGS) entry which is preliminary data.</text>
</comment>
<dbReference type="OrthoDB" id="9777352at2"/>
<evidence type="ECO:0000313" key="8">
    <source>
        <dbReference type="Proteomes" id="UP000294829"/>
    </source>
</evidence>
<dbReference type="RefSeq" id="WP_133324689.1">
    <property type="nucleotide sequence ID" value="NZ_SMYL01000001.1"/>
</dbReference>
<dbReference type="Pfam" id="PF13458">
    <property type="entry name" value="Peripla_BP_6"/>
    <property type="match status" value="1"/>
</dbReference>
<protein>
    <submittedName>
        <fullName evidence="7">ABC transporter permease</fullName>
    </submittedName>
</protein>